<feature type="compositionally biased region" description="Polar residues" evidence="1">
    <location>
        <begin position="78"/>
        <end position="89"/>
    </location>
</feature>
<protein>
    <submittedName>
        <fullName evidence="3">Uncharacterized protein</fullName>
    </submittedName>
</protein>
<keyword evidence="4" id="KW-1185">Reference proteome</keyword>
<evidence type="ECO:0000256" key="2">
    <source>
        <dbReference type="SAM" id="SignalP"/>
    </source>
</evidence>
<dbReference type="RefSeq" id="XP_044653909.1">
    <property type="nucleotide sequence ID" value="XM_044797974.1"/>
</dbReference>
<organism evidence="3 4">
    <name type="scientific">Cercospora kikuchii</name>
    <dbReference type="NCBI Taxonomy" id="84275"/>
    <lineage>
        <taxon>Eukaryota</taxon>
        <taxon>Fungi</taxon>
        <taxon>Dikarya</taxon>
        <taxon>Ascomycota</taxon>
        <taxon>Pezizomycotina</taxon>
        <taxon>Dothideomycetes</taxon>
        <taxon>Dothideomycetidae</taxon>
        <taxon>Mycosphaerellales</taxon>
        <taxon>Mycosphaerellaceae</taxon>
        <taxon>Cercospora</taxon>
    </lineage>
</organism>
<sequence length="553" mass="62362">MLGFFLCFPVFRLAAEVNMAETNGGLHSPTSPRRSQQQKPKLPPRQYQPIINARPRTPQGLNGHPVLDTSHLAPPPQRLSQLDVQSEPSATDYRRDIRSLTAYLIPYPKPHLKGVAPEDIPQRFLVYTPPPPPFHTKPPEGRREGVTQWTKRHWYKELREAKMRDPPNGKATKWKRLKWKGTKATDWGIRKVKSSNLEFLNRVAGLQDEADRLAEDVYHRSVAPEEIRLIYPPAMSEVEDLDEEALKREFLASMERTKRKAYKHSVYATLLMPPALVFDTVIVPVWPFGGAAEVDAVWLYASVRGAKTSRDVMRRLGGEEKKRKKKGSRFSSSSNKNKEEEKGDEAAANGNGVPHQQDQTITSPLSTTEHDPNSQQQQNHHKASSKKHKSPLDLTFIPSPRIALLEQYLASACHRHNPDLFPIYNSPPSETQVLEAIGCSHSDQDPAYTLNRNFSRQNQNAGSNIVDGSEGGVESNANPNSRPRSNGTSRGRERERDAGGAGGLAQKAMSWDDEQWEILQVKDDLKDVFGKGAKEWGKWCLLWKKKPGKAEKR</sequence>
<name>A0A9P3FD52_9PEZI</name>
<evidence type="ECO:0000256" key="1">
    <source>
        <dbReference type="SAM" id="MobiDB-lite"/>
    </source>
</evidence>
<gene>
    <name evidence="3" type="ORF">CKM354_000280500</name>
</gene>
<feature type="compositionally biased region" description="Basic residues" evidence="1">
    <location>
        <begin position="379"/>
        <end position="389"/>
    </location>
</feature>
<dbReference type="Proteomes" id="UP000825890">
    <property type="component" value="Unassembled WGS sequence"/>
</dbReference>
<feature type="chain" id="PRO_5040255892" evidence="2">
    <location>
        <begin position="16"/>
        <end position="553"/>
    </location>
</feature>
<evidence type="ECO:0000313" key="4">
    <source>
        <dbReference type="Proteomes" id="UP000825890"/>
    </source>
</evidence>
<feature type="signal peptide" evidence="2">
    <location>
        <begin position="1"/>
        <end position="15"/>
    </location>
</feature>
<evidence type="ECO:0000313" key="3">
    <source>
        <dbReference type="EMBL" id="GIZ39422.1"/>
    </source>
</evidence>
<accession>A0A9P3FD52</accession>
<proteinExistence type="predicted"/>
<keyword evidence="2" id="KW-0732">Signal</keyword>
<dbReference type="GeneID" id="68288380"/>
<dbReference type="EMBL" id="BOLY01000002">
    <property type="protein sequence ID" value="GIZ39422.1"/>
    <property type="molecule type" value="Genomic_DNA"/>
</dbReference>
<feature type="compositionally biased region" description="Basic and acidic residues" evidence="1">
    <location>
        <begin position="336"/>
        <end position="345"/>
    </location>
</feature>
<feature type="region of interest" description="Disordered" evidence="1">
    <location>
        <begin position="22"/>
        <end position="91"/>
    </location>
</feature>
<feature type="compositionally biased region" description="Polar residues" evidence="1">
    <location>
        <begin position="354"/>
        <end position="367"/>
    </location>
</feature>
<feature type="region of interest" description="Disordered" evidence="1">
    <location>
        <begin position="458"/>
        <end position="509"/>
    </location>
</feature>
<dbReference type="OrthoDB" id="3189033at2759"/>
<feature type="compositionally biased region" description="Low complexity" evidence="1">
    <location>
        <begin position="475"/>
        <end position="486"/>
    </location>
</feature>
<reference evidence="3 4" key="1">
    <citation type="submission" date="2021-01" db="EMBL/GenBank/DDBJ databases">
        <title>Cercospora kikuchii MAFF 305040 whole genome shotgun sequence.</title>
        <authorList>
            <person name="Kashiwa T."/>
            <person name="Suzuki T."/>
        </authorList>
    </citation>
    <scope>NUCLEOTIDE SEQUENCE [LARGE SCALE GENOMIC DNA]</scope>
    <source>
        <strain evidence="3 4">MAFF 305040</strain>
    </source>
</reference>
<comment type="caution">
    <text evidence="3">The sequence shown here is derived from an EMBL/GenBank/DDBJ whole genome shotgun (WGS) entry which is preliminary data.</text>
</comment>
<dbReference type="AlphaFoldDB" id="A0A9P3FD52"/>
<feature type="compositionally biased region" description="Polar residues" evidence="1">
    <location>
        <begin position="28"/>
        <end position="39"/>
    </location>
</feature>
<feature type="region of interest" description="Disordered" evidence="1">
    <location>
        <begin position="314"/>
        <end position="393"/>
    </location>
</feature>